<gene>
    <name evidence="9" type="ORF">ACFSJG_24765</name>
</gene>
<comment type="caution">
    <text evidence="9">The sequence shown here is derived from an EMBL/GenBank/DDBJ whole genome shotgun (WGS) entry which is preliminary data.</text>
</comment>
<dbReference type="Proteomes" id="UP001597286">
    <property type="component" value="Unassembled WGS sequence"/>
</dbReference>
<evidence type="ECO:0000259" key="7">
    <source>
        <dbReference type="Pfam" id="PF04261"/>
    </source>
</evidence>
<protein>
    <submittedName>
        <fullName evidence="9">Dyp-type peroxidase</fullName>
    </submittedName>
</protein>
<evidence type="ECO:0000256" key="5">
    <source>
        <dbReference type="ARBA" id="ARBA00023004"/>
    </source>
</evidence>
<comment type="cofactor">
    <cofactor evidence="1">
        <name>heme b</name>
        <dbReference type="ChEBI" id="CHEBI:60344"/>
    </cofactor>
</comment>
<dbReference type="PROSITE" id="PS51404">
    <property type="entry name" value="DYP_PEROXIDASE"/>
    <property type="match status" value="1"/>
</dbReference>
<accession>A0ABW4PDH1</accession>
<proteinExistence type="inferred from homology"/>
<dbReference type="InterPro" id="IPR006314">
    <property type="entry name" value="Dyp_peroxidase"/>
</dbReference>
<comment type="similarity">
    <text evidence="6">Belongs to the DyP-type peroxidase family.</text>
</comment>
<evidence type="ECO:0000313" key="10">
    <source>
        <dbReference type="Proteomes" id="UP001597286"/>
    </source>
</evidence>
<evidence type="ECO:0000256" key="1">
    <source>
        <dbReference type="ARBA" id="ARBA00001970"/>
    </source>
</evidence>
<dbReference type="GO" id="GO:0004601">
    <property type="term" value="F:peroxidase activity"/>
    <property type="evidence" value="ECO:0007669"/>
    <property type="project" value="UniProtKB-KW"/>
</dbReference>
<keyword evidence="10" id="KW-1185">Reference proteome</keyword>
<organism evidence="9 10">
    <name type="scientific">Rhodococcus gannanensis</name>
    <dbReference type="NCBI Taxonomy" id="1960308"/>
    <lineage>
        <taxon>Bacteria</taxon>
        <taxon>Bacillati</taxon>
        <taxon>Actinomycetota</taxon>
        <taxon>Actinomycetes</taxon>
        <taxon>Mycobacteriales</taxon>
        <taxon>Nocardiaceae</taxon>
        <taxon>Rhodococcus</taxon>
    </lineage>
</organism>
<dbReference type="Pfam" id="PF04261">
    <property type="entry name" value="Dyp_perox_N"/>
    <property type="match status" value="1"/>
</dbReference>
<dbReference type="InterPro" id="IPR048328">
    <property type="entry name" value="Dyp_perox_C"/>
</dbReference>
<dbReference type="SUPFAM" id="SSF54909">
    <property type="entry name" value="Dimeric alpha+beta barrel"/>
    <property type="match status" value="1"/>
</dbReference>
<name>A0ABW4PDH1_9NOCA</name>
<evidence type="ECO:0000313" key="9">
    <source>
        <dbReference type="EMBL" id="MFD1815445.1"/>
    </source>
</evidence>
<keyword evidence="5" id="KW-0408">Iron</keyword>
<dbReference type="PANTHER" id="PTHR30521">
    <property type="entry name" value="DEFERROCHELATASE/PEROXIDASE"/>
    <property type="match status" value="1"/>
</dbReference>
<dbReference type="Pfam" id="PF20628">
    <property type="entry name" value="Dyp_perox_C"/>
    <property type="match status" value="1"/>
</dbReference>
<keyword evidence="4" id="KW-0560">Oxidoreductase</keyword>
<feature type="domain" description="Dyp-type peroxidase N-terminal" evidence="7">
    <location>
        <begin position="12"/>
        <end position="137"/>
    </location>
</feature>
<dbReference type="RefSeq" id="WP_378487871.1">
    <property type="nucleotide sequence ID" value="NZ_JBHUFB010000020.1"/>
</dbReference>
<sequence length="342" mass="36485">MSRPAAQELLEPLTVSALFLVVTAGPEQADATTVAEVAADVGSLVRAVGFRELAASLSCVVGVGSDFWDRLGKSTRPADLHPFVPLDGPVHSAPATPGDVLFHIKASRADLCFELGRQIRVALGDAGTVVDAVTGFRYFDARDLLGFVDGTENPTGTGAQDAAVIGDEDPEFAGGSYVIVQKYLHDMDSWGALKTEDQERVVGRTKLENVELESLPSNSHVALNTLVDENGEEREILRGNMAFGDIEVGEFGTYFIGYAKTPDVTEEMLRHMFLGDPPGNHDRILDFSTAVTGTLFFVPSVDVLESLADPGPDTDEAVPESEDLTSQYGTSLNIGNLKGVAQ</sequence>
<dbReference type="InterPro" id="IPR011008">
    <property type="entry name" value="Dimeric_a/b-barrel"/>
</dbReference>
<keyword evidence="2 9" id="KW-0575">Peroxidase</keyword>
<evidence type="ECO:0000259" key="8">
    <source>
        <dbReference type="Pfam" id="PF20628"/>
    </source>
</evidence>
<evidence type="ECO:0000256" key="6">
    <source>
        <dbReference type="ARBA" id="ARBA00025737"/>
    </source>
</evidence>
<reference evidence="10" key="1">
    <citation type="journal article" date="2019" name="Int. J. Syst. Evol. Microbiol.">
        <title>The Global Catalogue of Microorganisms (GCM) 10K type strain sequencing project: providing services to taxonomists for standard genome sequencing and annotation.</title>
        <authorList>
            <consortium name="The Broad Institute Genomics Platform"/>
            <consortium name="The Broad Institute Genome Sequencing Center for Infectious Disease"/>
            <person name="Wu L."/>
            <person name="Ma J."/>
        </authorList>
    </citation>
    <scope>NUCLEOTIDE SEQUENCE [LARGE SCALE GENOMIC DNA]</scope>
    <source>
        <strain evidence="10">DT72</strain>
    </source>
</reference>
<dbReference type="NCBIfam" id="TIGR01413">
    <property type="entry name" value="Dyp_perox_fam"/>
    <property type="match status" value="1"/>
</dbReference>
<feature type="domain" description="Dyp-type peroxidase C-terminal" evidence="8">
    <location>
        <begin position="140"/>
        <end position="302"/>
    </location>
</feature>
<dbReference type="PANTHER" id="PTHR30521:SF0">
    <property type="entry name" value="DYP-TYPE PEROXIDASE FAMILY PROTEIN"/>
    <property type="match status" value="1"/>
</dbReference>
<evidence type="ECO:0000256" key="2">
    <source>
        <dbReference type="ARBA" id="ARBA00022559"/>
    </source>
</evidence>
<dbReference type="EMBL" id="JBHUFB010000020">
    <property type="protein sequence ID" value="MFD1815445.1"/>
    <property type="molecule type" value="Genomic_DNA"/>
</dbReference>
<dbReference type="InterPro" id="IPR048327">
    <property type="entry name" value="Dyp_perox_N"/>
</dbReference>
<evidence type="ECO:0000256" key="3">
    <source>
        <dbReference type="ARBA" id="ARBA00022723"/>
    </source>
</evidence>
<evidence type="ECO:0000256" key="4">
    <source>
        <dbReference type="ARBA" id="ARBA00023002"/>
    </source>
</evidence>
<keyword evidence="3" id="KW-0479">Metal-binding</keyword>